<sequence length="326" mass="36187">MRTGYASIFPSVLALTQRASANFFLKDIFVGHDFLDGWTWQTIDDPTHGRVNYVDQPTALQANLSYATGEKFVMRADDWSTVPASARGRDSIRIVSNDAYEDAVFVLDLEHMPQGCSTWPAFWTLSEKGPWPKGGEIDIIEGVNLATNNQATLHTLPSCTEPDYPDRRQTGTTISTNCDTSFNFNQGCGVSFTSPAGSYGAPFNAARGGHYAMARTRQAGVQVWFWPRSHPRIPEEIKSGADVLWPNPSWGTPVATFSWNTCDYDAHFDAHQMIFDLTLCGDWAGNAWSTSGCGTDSCVDYVNNNPSAFAEAYWEINSLRVYTPKW</sequence>
<comment type="caution">
    <text evidence="1">The sequence shown here is derived from an EMBL/GenBank/DDBJ whole genome shotgun (WGS) entry which is preliminary data.</text>
</comment>
<organism evidence="1 2">
    <name type="scientific">Artomyces pyxidatus</name>
    <dbReference type="NCBI Taxonomy" id="48021"/>
    <lineage>
        <taxon>Eukaryota</taxon>
        <taxon>Fungi</taxon>
        <taxon>Dikarya</taxon>
        <taxon>Basidiomycota</taxon>
        <taxon>Agaricomycotina</taxon>
        <taxon>Agaricomycetes</taxon>
        <taxon>Russulales</taxon>
        <taxon>Auriscalpiaceae</taxon>
        <taxon>Artomyces</taxon>
    </lineage>
</organism>
<name>A0ACB8TBY5_9AGAM</name>
<dbReference type="EMBL" id="MU277193">
    <property type="protein sequence ID" value="KAI0066078.1"/>
    <property type="molecule type" value="Genomic_DNA"/>
</dbReference>
<reference evidence="1" key="1">
    <citation type="submission" date="2021-03" db="EMBL/GenBank/DDBJ databases">
        <authorList>
            <consortium name="DOE Joint Genome Institute"/>
            <person name="Ahrendt S."/>
            <person name="Looney B.P."/>
            <person name="Miyauchi S."/>
            <person name="Morin E."/>
            <person name="Drula E."/>
            <person name="Courty P.E."/>
            <person name="Chicoki N."/>
            <person name="Fauchery L."/>
            <person name="Kohler A."/>
            <person name="Kuo A."/>
            <person name="Labutti K."/>
            <person name="Pangilinan J."/>
            <person name="Lipzen A."/>
            <person name="Riley R."/>
            <person name="Andreopoulos W."/>
            <person name="He G."/>
            <person name="Johnson J."/>
            <person name="Barry K.W."/>
            <person name="Grigoriev I.V."/>
            <person name="Nagy L."/>
            <person name="Hibbett D."/>
            <person name="Henrissat B."/>
            <person name="Matheny P.B."/>
            <person name="Labbe J."/>
            <person name="Martin F."/>
        </authorList>
    </citation>
    <scope>NUCLEOTIDE SEQUENCE</scope>
    <source>
        <strain evidence="1">HHB10654</strain>
    </source>
</reference>
<protein>
    <submittedName>
        <fullName evidence="1">Uncharacterized protein</fullName>
    </submittedName>
</protein>
<evidence type="ECO:0000313" key="2">
    <source>
        <dbReference type="Proteomes" id="UP000814140"/>
    </source>
</evidence>
<gene>
    <name evidence="1" type="ORF">BV25DRAFT_1912879</name>
</gene>
<reference evidence="1" key="2">
    <citation type="journal article" date="2022" name="New Phytol.">
        <title>Evolutionary transition to the ectomycorrhizal habit in the genomes of a hyperdiverse lineage of mushroom-forming fungi.</title>
        <authorList>
            <person name="Looney B."/>
            <person name="Miyauchi S."/>
            <person name="Morin E."/>
            <person name="Drula E."/>
            <person name="Courty P.E."/>
            <person name="Kohler A."/>
            <person name="Kuo A."/>
            <person name="LaButti K."/>
            <person name="Pangilinan J."/>
            <person name="Lipzen A."/>
            <person name="Riley R."/>
            <person name="Andreopoulos W."/>
            <person name="He G."/>
            <person name="Johnson J."/>
            <person name="Nolan M."/>
            <person name="Tritt A."/>
            <person name="Barry K.W."/>
            <person name="Grigoriev I.V."/>
            <person name="Nagy L.G."/>
            <person name="Hibbett D."/>
            <person name="Henrissat B."/>
            <person name="Matheny P.B."/>
            <person name="Labbe J."/>
            <person name="Martin F.M."/>
        </authorList>
    </citation>
    <scope>NUCLEOTIDE SEQUENCE</scope>
    <source>
        <strain evidence="1">HHB10654</strain>
    </source>
</reference>
<dbReference type="Proteomes" id="UP000814140">
    <property type="component" value="Unassembled WGS sequence"/>
</dbReference>
<evidence type="ECO:0000313" key="1">
    <source>
        <dbReference type="EMBL" id="KAI0066078.1"/>
    </source>
</evidence>
<accession>A0ACB8TBY5</accession>
<keyword evidence="2" id="KW-1185">Reference proteome</keyword>
<proteinExistence type="predicted"/>